<dbReference type="Proteomes" id="UP000828390">
    <property type="component" value="Unassembled WGS sequence"/>
</dbReference>
<feature type="compositionally biased region" description="Basic and acidic residues" evidence="2">
    <location>
        <begin position="646"/>
        <end position="670"/>
    </location>
</feature>
<dbReference type="PANTHER" id="PTHR35088:SF1">
    <property type="entry name" value="COILED-COIL DOMAIN-CONTAINING PROTEIN 178"/>
    <property type="match status" value="1"/>
</dbReference>
<dbReference type="AlphaFoldDB" id="A0A9D3YIX0"/>
<evidence type="ECO:0000313" key="3">
    <source>
        <dbReference type="EMBL" id="KAH3699088.1"/>
    </source>
</evidence>
<organism evidence="3 4">
    <name type="scientific">Dreissena polymorpha</name>
    <name type="common">Zebra mussel</name>
    <name type="synonym">Mytilus polymorpha</name>
    <dbReference type="NCBI Taxonomy" id="45954"/>
    <lineage>
        <taxon>Eukaryota</taxon>
        <taxon>Metazoa</taxon>
        <taxon>Spiralia</taxon>
        <taxon>Lophotrochozoa</taxon>
        <taxon>Mollusca</taxon>
        <taxon>Bivalvia</taxon>
        <taxon>Autobranchia</taxon>
        <taxon>Heteroconchia</taxon>
        <taxon>Euheterodonta</taxon>
        <taxon>Imparidentia</taxon>
        <taxon>Neoheterodontei</taxon>
        <taxon>Myida</taxon>
        <taxon>Dreissenoidea</taxon>
        <taxon>Dreissenidae</taxon>
        <taxon>Dreissena</taxon>
    </lineage>
</organism>
<feature type="region of interest" description="Disordered" evidence="2">
    <location>
        <begin position="326"/>
        <end position="363"/>
    </location>
</feature>
<proteinExistence type="predicted"/>
<feature type="coiled-coil region" evidence="1">
    <location>
        <begin position="203"/>
        <end position="230"/>
    </location>
</feature>
<evidence type="ECO:0000256" key="1">
    <source>
        <dbReference type="SAM" id="Coils"/>
    </source>
</evidence>
<gene>
    <name evidence="3" type="ORF">DPMN_074042</name>
</gene>
<name>A0A9D3YIX0_DREPO</name>
<comment type="caution">
    <text evidence="3">The sequence shown here is derived from an EMBL/GenBank/DDBJ whole genome shotgun (WGS) entry which is preliminary data.</text>
</comment>
<feature type="region of interest" description="Disordered" evidence="2">
    <location>
        <begin position="139"/>
        <end position="194"/>
    </location>
</feature>
<evidence type="ECO:0008006" key="5">
    <source>
        <dbReference type="Google" id="ProtNLM"/>
    </source>
</evidence>
<reference evidence="3" key="2">
    <citation type="submission" date="2020-11" db="EMBL/GenBank/DDBJ databases">
        <authorList>
            <person name="McCartney M.A."/>
            <person name="Auch B."/>
            <person name="Kono T."/>
            <person name="Mallez S."/>
            <person name="Becker A."/>
            <person name="Gohl D.M."/>
            <person name="Silverstein K.A.T."/>
            <person name="Koren S."/>
            <person name="Bechman K.B."/>
            <person name="Herman A."/>
            <person name="Abrahante J.E."/>
            <person name="Garbe J."/>
        </authorList>
    </citation>
    <scope>NUCLEOTIDE SEQUENCE</scope>
    <source>
        <strain evidence="3">Duluth1</strain>
        <tissue evidence="3">Whole animal</tissue>
    </source>
</reference>
<keyword evidence="4" id="KW-1185">Reference proteome</keyword>
<keyword evidence="1" id="KW-0175">Coiled coil</keyword>
<feature type="compositionally biased region" description="Polar residues" evidence="2">
    <location>
        <begin position="169"/>
        <end position="180"/>
    </location>
</feature>
<feature type="region of interest" description="Disordered" evidence="2">
    <location>
        <begin position="633"/>
        <end position="670"/>
    </location>
</feature>
<evidence type="ECO:0000256" key="2">
    <source>
        <dbReference type="SAM" id="MobiDB-lite"/>
    </source>
</evidence>
<accession>A0A9D3YIX0</accession>
<sequence>MNLITPKGAHRKLGMMISSKVVKVDAIYGPPTDRPSVGFERSRTNQTGSTDLLAFGTDSSLLHTSHFDGETSSLGDDDQEEIQDKVFPLPDNWPRIAAIFRRRSCELTTANSPCVNKAISHLELLQNIIEDWSREKEEEIVKSKQNTPKGSAKDVRFSESKGSRRGSTRHSSASGLSVSGTGYKAPERDTDSDMPYLGAEEVIDEVMTLLARLENDRLETEKALERERDRVVRLASKIDYLCQRRLKELPEVVQKEHEECITDLNELQWHVAYSSRNESRIKERVEIAEVLNKRLKEDIEFVKKHIPLVEEKLELELEAMTKIRNAQRETNQELDNTKNRQEKTEAKSNEAASKAEKERGHIKKELDTVRDALSTINEELSEAKMTYNAYIHQINEISQQLKDNDQELKVLEVKNENAKVAEEMQAAKVVDITSKIGEAEFEHARLESENASLQSKLNTKKIKWNSTIDELENGIKRLDSQLRKVELRNKEVEMEVQDLVDKKTECQRQKDMDERNIKRIYNEMQKIGQQLAVTIQEFNRVAAINATIRDQLIGEQEKTHKMEESLKITADSLKRQVKDEVHTKSVLTARISSDTLDLQKSQGNTRAQKKKAEKVAEEVVTAVSNIKEKVEKLRSAKESKTRKKRDLSARRDETVKQMAESEKKFDERKTKLEPHHRQLTGDLLNVKKRIDHIEWKSDVMRNQMGDMDKSQGMMDRLLASSEIAITTLTDQLGELDLQLQAAQKVEDDLKLHFNSINTRIRDNQANHRKLMEERKAKLRELEAQKTKGIETNKEMASQYRTLQNDQMEIKDKYMNNFEDRIKLENTIKDVRELQALQIRMHGAMMEYYKYRGLYNSSELSHLEDMSIQNSEKVTQLQSSMDVALKNITEFLQTQMTGEAIRKTAWDNLQKNERRAASKEARAMKMKSSSTIVVAS</sequence>
<feature type="coiled-coil region" evidence="1">
    <location>
        <begin position="394"/>
        <end position="509"/>
    </location>
</feature>
<dbReference type="EMBL" id="JAIWYP010000015">
    <property type="protein sequence ID" value="KAH3699088.1"/>
    <property type="molecule type" value="Genomic_DNA"/>
</dbReference>
<protein>
    <recommendedName>
        <fullName evidence="5">Coiled-coil domain-containing protein 178</fullName>
    </recommendedName>
</protein>
<dbReference type="PANTHER" id="PTHR35088">
    <property type="entry name" value="COILED-COIL DOMAIN-CONTAINING PROTEIN 178"/>
    <property type="match status" value="1"/>
</dbReference>
<evidence type="ECO:0000313" key="4">
    <source>
        <dbReference type="Proteomes" id="UP000828390"/>
    </source>
</evidence>
<reference evidence="3" key="1">
    <citation type="journal article" date="2019" name="bioRxiv">
        <title>The Genome of the Zebra Mussel, Dreissena polymorpha: A Resource for Invasive Species Research.</title>
        <authorList>
            <person name="McCartney M.A."/>
            <person name="Auch B."/>
            <person name="Kono T."/>
            <person name="Mallez S."/>
            <person name="Zhang Y."/>
            <person name="Obille A."/>
            <person name="Becker A."/>
            <person name="Abrahante J.E."/>
            <person name="Garbe J."/>
            <person name="Badalamenti J.P."/>
            <person name="Herman A."/>
            <person name="Mangelson H."/>
            <person name="Liachko I."/>
            <person name="Sullivan S."/>
            <person name="Sone E.D."/>
            <person name="Koren S."/>
            <person name="Silverstein K.A.T."/>
            <person name="Beckman K.B."/>
            <person name="Gohl D.M."/>
        </authorList>
    </citation>
    <scope>NUCLEOTIDE SEQUENCE</scope>
    <source>
        <strain evidence="3">Duluth1</strain>
        <tissue evidence="3">Whole animal</tissue>
    </source>
</reference>
<dbReference type="InterPro" id="IPR038826">
    <property type="entry name" value="CCDC178"/>
</dbReference>
<feature type="compositionally biased region" description="Basic and acidic residues" evidence="2">
    <location>
        <begin position="151"/>
        <end position="162"/>
    </location>
</feature>